<evidence type="ECO:0000313" key="4">
    <source>
        <dbReference type="Proteomes" id="UP000316184"/>
    </source>
</evidence>
<gene>
    <name evidence="3" type="ORF">FHU35_17320</name>
</gene>
<proteinExistence type="predicted"/>
<dbReference type="Gene3D" id="2.120.10.30">
    <property type="entry name" value="TolB, C-terminal domain"/>
    <property type="match status" value="1"/>
</dbReference>
<name>A0A561U009_9PSEU</name>
<dbReference type="InterPro" id="IPR011042">
    <property type="entry name" value="6-blade_b-propeller_TolB-like"/>
</dbReference>
<evidence type="ECO:0000256" key="1">
    <source>
        <dbReference type="SAM" id="SignalP"/>
    </source>
</evidence>
<organism evidence="3 4">
    <name type="scientific">Saccharopolyspora dendranthemae</name>
    <dbReference type="NCBI Taxonomy" id="1181886"/>
    <lineage>
        <taxon>Bacteria</taxon>
        <taxon>Bacillati</taxon>
        <taxon>Actinomycetota</taxon>
        <taxon>Actinomycetes</taxon>
        <taxon>Pseudonocardiales</taxon>
        <taxon>Pseudonocardiaceae</taxon>
        <taxon>Saccharopolyspora</taxon>
    </lineage>
</organism>
<dbReference type="Pfam" id="PF07995">
    <property type="entry name" value="GSDH"/>
    <property type="match status" value="1"/>
</dbReference>
<feature type="chain" id="PRO_5038864543" evidence="1">
    <location>
        <begin position="30"/>
        <end position="390"/>
    </location>
</feature>
<dbReference type="PANTHER" id="PTHR19328:SF13">
    <property type="entry name" value="HIPL1 PROTEIN"/>
    <property type="match status" value="1"/>
</dbReference>
<dbReference type="SUPFAM" id="SSF50952">
    <property type="entry name" value="Soluble quinoprotein glucose dehydrogenase"/>
    <property type="match status" value="1"/>
</dbReference>
<evidence type="ECO:0000259" key="2">
    <source>
        <dbReference type="Pfam" id="PF07995"/>
    </source>
</evidence>
<keyword evidence="1" id="KW-0732">Signal</keyword>
<protein>
    <submittedName>
        <fullName evidence="3">Glucose/arabinose dehydrogenase</fullName>
    </submittedName>
</protein>
<accession>A0A561U009</accession>
<sequence length="390" mass="40796">MSAATLIYMSGIRTAALVLSLVAAGCATAPPNPADAAAPQLKVETVASGLEHAWDVGFLPDGSSLISQRPGKFALASGGETREVQADLASVQDEGEGGLMGLLVHPDFAANRTFITCQTHQEGGNPVDIRLVNWRLSEDGSRADRVSDLLTGLPLSSSGRHSGCRPELGADGSLLVSTGDTAQAPLSQDRTSLGGKVLRMNLDTGAPMPDNPFAGSADPHERLVYSYGHRNPQGVALHPDGRVFLAEHGPDVDDEVNVLRPGGNYGWDPSRGGTTDEYDESVPMTDLQRFPDAVPAVWSSGSPTEAVCAAEFLTGPQWGELDGALAVPALKGSKLLIFRPGPDGGLAAPEIPAELDNTHGRLRAARQAPDGSLYVTTSNGTNDELLRITL</sequence>
<dbReference type="InterPro" id="IPR011041">
    <property type="entry name" value="Quinoprot_gluc/sorb_DH_b-prop"/>
</dbReference>
<dbReference type="PANTHER" id="PTHR19328">
    <property type="entry name" value="HEDGEHOG-INTERACTING PROTEIN"/>
    <property type="match status" value="1"/>
</dbReference>
<dbReference type="AlphaFoldDB" id="A0A561U009"/>
<keyword evidence="4" id="KW-1185">Reference proteome</keyword>
<reference evidence="3 4" key="1">
    <citation type="submission" date="2019-06" db="EMBL/GenBank/DDBJ databases">
        <title>Sequencing the genomes of 1000 actinobacteria strains.</title>
        <authorList>
            <person name="Klenk H.-P."/>
        </authorList>
    </citation>
    <scope>NUCLEOTIDE SEQUENCE [LARGE SCALE GENOMIC DNA]</scope>
    <source>
        <strain evidence="3 4">DSM 46699</strain>
    </source>
</reference>
<feature type="signal peptide" evidence="1">
    <location>
        <begin position="1"/>
        <end position="29"/>
    </location>
</feature>
<dbReference type="Proteomes" id="UP000316184">
    <property type="component" value="Unassembled WGS sequence"/>
</dbReference>
<feature type="domain" description="Glucose/Sorbosone dehydrogenase" evidence="2">
    <location>
        <begin position="50"/>
        <end position="381"/>
    </location>
</feature>
<dbReference type="InterPro" id="IPR012938">
    <property type="entry name" value="Glc/Sorbosone_DH"/>
</dbReference>
<evidence type="ECO:0000313" key="3">
    <source>
        <dbReference type="EMBL" id="TWF92674.1"/>
    </source>
</evidence>
<comment type="caution">
    <text evidence="3">The sequence shown here is derived from an EMBL/GenBank/DDBJ whole genome shotgun (WGS) entry which is preliminary data.</text>
</comment>
<dbReference type="EMBL" id="VIWX01000007">
    <property type="protein sequence ID" value="TWF92674.1"/>
    <property type="molecule type" value="Genomic_DNA"/>
</dbReference>